<dbReference type="EMBL" id="CVRI01000054">
    <property type="protein sequence ID" value="CRL00841.1"/>
    <property type="molecule type" value="Genomic_DNA"/>
</dbReference>
<protein>
    <submittedName>
        <fullName evidence="1">CLUMA_CG014092, isoform A</fullName>
    </submittedName>
</protein>
<evidence type="ECO:0000313" key="1">
    <source>
        <dbReference type="EMBL" id="CRL00841.1"/>
    </source>
</evidence>
<dbReference type="AlphaFoldDB" id="A0A1J1IQT2"/>
<accession>A0A1J1IQT2</accession>
<keyword evidence="2" id="KW-1185">Reference proteome</keyword>
<proteinExistence type="predicted"/>
<gene>
    <name evidence="1" type="ORF">CLUMA_CG014092</name>
</gene>
<organism evidence="1 2">
    <name type="scientific">Clunio marinus</name>
    <dbReference type="NCBI Taxonomy" id="568069"/>
    <lineage>
        <taxon>Eukaryota</taxon>
        <taxon>Metazoa</taxon>
        <taxon>Ecdysozoa</taxon>
        <taxon>Arthropoda</taxon>
        <taxon>Hexapoda</taxon>
        <taxon>Insecta</taxon>
        <taxon>Pterygota</taxon>
        <taxon>Neoptera</taxon>
        <taxon>Endopterygota</taxon>
        <taxon>Diptera</taxon>
        <taxon>Nematocera</taxon>
        <taxon>Chironomoidea</taxon>
        <taxon>Chironomidae</taxon>
        <taxon>Clunio</taxon>
    </lineage>
</organism>
<reference evidence="1 2" key="1">
    <citation type="submission" date="2015-04" db="EMBL/GenBank/DDBJ databases">
        <authorList>
            <person name="Syromyatnikov M.Y."/>
            <person name="Popov V.N."/>
        </authorList>
    </citation>
    <scope>NUCLEOTIDE SEQUENCE [LARGE SCALE GENOMIC DNA]</scope>
</reference>
<evidence type="ECO:0000313" key="2">
    <source>
        <dbReference type="Proteomes" id="UP000183832"/>
    </source>
</evidence>
<sequence length="93" mass="10962">MVPTFPFYSSTSHNDIYVYLINTQNNYNLETLLITFNFLDAQLQAVKLLKATNKKKKSETQNKRNDQEKFEEITFPWRILNIGMALVDEERSV</sequence>
<name>A0A1J1IQT2_9DIPT</name>
<dbReference type="Proteomes" id="UP000183832">
    <property type="component" value="Unassembled WGS sequence"/>
</dbReference>